<dbReference type="Proteomes" id="UP000293300">
    <property type="component" value="Unassembled WGS sequence"/>
</dbReference>
<gene>
    <name evidence="2" type="ORF">EZL74_07480</name>
</gene>
<keyword evidence="1" id="KW-0812">Transmembrane</keyword>
<dbReference type="Pfam" id="PF12869">
    <property type="entry name" value="tRNA_anti-like"/>
    <property type="match status" value="1"/>
</dbReference>
<evidence type="ECO:0000313" key="2">
    <source>
        <dbReference type="EMBL" id="TBX69211.1"/>
    </source>
</evidence>
<keyword evidence="1" id="KW-1133">Transmembrane helix</keyword>
<sequence>MSKKTKVLVFIIIIIAIGFFSVRYYVYHGGQRDIQSEETAFTVTSSSIVAEFTSNTEASNKKYLEKPVAISGTVTSVNAAGVILDNTVNCIFATANPAVKVNQKVIVKGRVVGFDDLFGELKLDQCNLSTNK</sequence>
<protein>
    <recommendedName>
        <fullName evidence="4">tRNA_anti-like</fullName>
    </recommendedName>
</protein>
<dbReference type="OrthoDB" id="1449127at2"/>
<accession>A0A4Q9YZI3</accession>
<proteinExistence type="predicted"/>
<dbReference type="InterPro" id="IPR024422">
    <property type="entry name" value="Protein_unknown_function_OB"/>
</dbReference>
<comment type="caution">
    <text evidence="2">The sequence shown here is derived from an EMBL/GenBank/DDBJ whole genome shotgun (WGS) entry which is preliminary data.</text>
</comment>
<feature type="transmembrane region" description="Helical" evidence="1">
    <location>
        <begin position="7"/>
        <end position="26"/>
    </location>
</feature>
<dbReference type="EMBL" id="SJPE01000007">
    <property type="protein sequence ID" value="TBX69211.1"/>
    <property type="molecule type" value="Genomic_DNA"/>
</dbReference>
<evidence type="ECO:0008006" key="4">
    <source>
        <dbReference type="Google" id="ProtNLM"/>
    </source>
</evidence>
<dbReference type="AlphaFoldDB" id="A0A4Q9YZI3"/>
<keyword evidence="3" id="KW-1185">Reference proteome</keyword>
<reference evidence="2 3" key="1">
    <citation type="submission" date="2019-02" db="EMBL/GenBank/DDBJ databases">
        <title>Flavobacterium sp. RD-2-33 isolated from forest soil.</title>
        <authorList>
            <person name="Chaudhary D.K."/>
        </authorList>
    </citation>
    <scope>NUCLEOTIDE SEQUENCE [LARGE SCALE GENOMIC DNA]</scope>
    <source>
        <strain evidence="2 3">RD-2-33</strain>
    </source>
</reference>
<name>A0A4Q9YZI3_9FLAO</name>
<evidence type="ECO:0000313" key="3">
    <source>
        <dbReference type="Proteomes" id="UP000293300"/>
    </source>
</evidence>
<evidence type="ECO:0000256" key="1">
    <source>
        <dbReference type="SAM" id="Phobius"/>
    </source>
</evidence>
<dbReference type="RefSeq" id="WP_131475985.1">
    <property type="nucleotide sequence ID" value="NZ_SJPE01000007.1"/>
</dbReference>
<organism evidence="2 3">
    <name type="scientific">Flavobacterium silvisoli</name>
    <dbReference type="NCBI Taxonomy" id="2529433"/>
    <lineage>
        <taxon>Bacteria</taxon>
        <taxon>Pseudomonadati</taxon>
        <taxon>Bacteroidota</taxon>
        <taxon>Flavobacteriia</taxon>
        <taxon>Flavobacteriales</taxon>
        <taxon>Flavobacteriaceae</taxon>
        <taxon>Flavobacterium</taxon>
    </lineage>
</organism>
<keyword evidence="1" id="KW-0472">Membrane</keyword>